<name>A0A1J5PL58_9ZZZZ</name>
<evidence type="ECO:0000256" key="2">
    <source>
        <dbReference type="ARBA" id="ARBA00011245"/>
    </source>
</evidence>
<evidence type="ECO:0000256" key="3">
    <source>
        <dbReference type="ARBA" id="ARBA00015552"/>
    </source>
</evidence>
<dbReference type="GO" id="GO:0017111">
    <property type="term" value="F:ribonucleoside triphosphate phosphatase activity"/>
    <property type="evidence" value="ECO:0007669"/>
    <property type="project" value="InterPro"/>
</dbReference>
<sequence>MIWKPHVTVAAVIEQAGKFLLVEENTSDGVLFNQPAGHLDAGESIIAAVIRETLEETAYHFVPESLIGIYQWHQPVHDRTYLRFAFAGRITGHEPERALDTGIIRAVWQLPEDIRASRQRHRSPLVIDCVDDYLGGVRYPLTLLRHYG</sequence>
<dbReference type="PANTHER" id="PTHR43222">
    <property type="entry name" value="NUDIX HYDROLASE 23"/>
    <property type="match status" value="1"/>
</dbReference>
<accession>A0A1J5PL58</accession>
<proteinExistence type="inferred from homology"/>
<dbReference type="GO" id="GO:0004787">
    <property type="term" value="F:thiamine diphosphate phosphatase activity"/>
    <property type="evidence" value="ECO:0007669"/>
    <property type="project" value="InterPro"/>
</dbReference>
<dbReference type="InterPro" id="IPR015797">
    <property type="entry name" value="NUDIX_hydrolase-like_dom_sf"/>
</dbReference>
<dbReference type="EMBL" id="MLJW01008271">
    <property type="protein sequence ID" value="OIQ64269.1"/>
    <property type="molecule type" value="Genomic_DNA"/>
</dbReference>
<comment type="similarity">
    <text evidence="1">Belongs to the Nudix hydrolase family. NudJ subfamily.</text>
</comment>
<dbReference type="InterPro" id="IPR033713">
    <property type="entry name" value="NudJ"/>
</dbReference>
<evidence type="ECO:0000313" key="5">
    <source>
        <dbReference type="EMBL" id="OIQ64269.1"/>
    </source>
</evidence>
<keyword evidence="5" id="KW-0378">Hydrolase</keyword>
<dbReference type="CDD" id="cd03675">
    <property type="entry name" value="NUDIX_Hydrolase"/>
    <property type="match status" value="1"/>
</dbReference>
<dbReference type="PROSITE" id="PS51462">
    <property type="entry name" value="NUDIX"/>
    <property type="match status" value="1"/>
</dbReference>
<comment type="caution">
    <text evidence="5">The sequence shown here is derived from an EMBL/GenBank/DDBJ whole genome shotgun (WGS) entry which is preliminary data.</text>
</comment>
<dbReference type="Pfam" id="PF00293">
    <property type="entry name" value="NUDIX"/>
    <property type="match status" value="1"/>
</dbReference>
<dbReference type="SUPFAM" id="SSF55811">
    <property type="entry name" value="Nudix"/>
    <property type="match status" value="1"/>
</dbReference>
<evidence type="ECO:0000256" key="1">
    <source>
        <dbReference type="ARBA" id="ARBA00007608"/>
    </source>
</evidence>
<dbReference type="GO" id="GO:0017110">
    <property type="term" value="F:nucleoside diphosphate phosphatase activity"/>
    <property type="evidence" value="ECO:0007669"/>
    <property type="project" value="InterPro"/>
</dbReference>
<reference evidence="5" key="1">
    <citation type="submission" date="2016-10" db="EMBL/GenBank/DDBJ databases">
        <title>Sequence of Gallionella enrichment culture.</title>
        <authorList>
            <person name="Poehlein A."/>
            <person name="Muehling M."/>
            <person name="Daniel R."/>
        </authorList>
    </citation>
    <scope>NUCLEOTIDE SEQUENCE</scope>
</reference>
<evidence type="ECO:0000259" key="4">
    <source>
        <dbReference type="PROSITE" id="PS51462"/>
    </source>
</evidence>
<organism evidence="5">
    <name type="scientific">mine drainage metagenome</name>
    <dbReference type="NCBI Taxonomy" id="410659"/>
    <lineage>
        <taxon>unclassified sequences</taxon>
        <taxon>metagenomes</taxon>
        <taxon>ecological metagenomes</taxon>
    </lineage>
</organism>
<dbReference type="AlphaFoldDB" id="A0A1J5PL58"/>
<protein>
    <recommendedName>
        <fullName evidence="3">Phosphatase NudJ</fullName>
    </recommendedName>
</protein>
<comment type="subunit">
    <text evidence="2">Monomer.</text>
</comment>
<dbReference type="InterPro" id="IPR000086">
    <property type="entry name" value="NUDIX_hydrolase_dom"/>
</dbReference>
<feature type="domain" description="Nudix hydrolase" evidence="4">
    <location>
        <begin position="4"/>
        <end position="131"/>
    </location>
</feature>
<dbReference type="PANTHER" id="PTHR43222:SF11">
    <property type="entry name" value="PHOSPHATASE NUDJ"/>
    <property type="match status" value="1"/>
</dbReference>
<gene>
    <name evidence="5" type="primary">nudJ_9</name>
    <name evidence="5" type="ORF">GALL_541810</name>
</gene>
<dbReference type="Gene3D" id="3.90.79.10">
    <property type="entry name" value="Nucleoside Triphosphate Pyrophosphohydrolase"/>
    <property type="match status" value="1"/>
</dbReference>